<reference evidence="2" key="1">
    <citation type="journal article" date="2018" name="DNA Res.">
        <title>Multiple hybrid de novo genome assembly of finger millet, an orphan allotetraploid crop.</title>
        <authorList>
            <person name="Hatakeyama M."/>
            <person name="Aluri S."/>
            <person name="Balachadran M.T."/>
            <person name="Sivarajan S.R."/>
            <person name="Patrignani A."/>
            <person name="Gruter S."/>
            <person name="Poveda L."/>
            <person name="Shimizu-Inatsugi R."/>
            <person name="Baeten J."/>
            <person name="Francoijs K.J."/>
            <person name="Nataraja K.N."/>
            <person name="Reddy Y.A.N."/>
            <person name="Phadnis S."/>
            <person name="Ravikumar R.L."/>
            <person name="Schlapbach R."/>
            <person name="Sreeman S.M."/>
            <person name="Shimizu K.K."/>
        </authorList>
    </citation>
    <scope>NUCLEOTIDE SEQUENCE</scope>
</reference>
<gene>
    <name evidence="2" type="primary">gb23710</name>
    <name evidence="2" type="ORF">PR202_gb23710</name>
</gene>
<proteinExistence type="predicted"/>
<dbReference type="PANTHER" id="PTHR46224:SF10">
    <property type="entry name" value="OS01G0189100 PROTEIN"/>
    <property type="match status" value="1"/>
</dbReference>
<dbReference type="PANTHER" id="PTHR46224">
    <property type="entry name" value="ANKYRIN REPEAT FAMILY PROTEIN"/>
    <property type="match status" value="1"/>
</dbReference>
<dbReference type="InterPro" id="IPR002110">
    <property type="entry name" value="Ankyrin_rpt"/>
</dbReference>
<feature type="repeat" description="ANK" evidence="1">
    <location>
        <begin position="71"/>
        <end position="104"/>
    </location>
</feature>
<dbReference type="Pfam" id="PF00023">
    <property type="entry name" value="Ank"/>
    <property type="match status" value="1"/>
</dbReference>
<dbReference type="Proteomes" id="UP001054889">
    <property type="component" value="Unassembled WGS sequence"/>
</dbReference>
<sequence>MTNGSVTLAAGSCKITEFLLSQGIPVDIDCGNGTPLLHAASNNEDKTLKILLDHNANVYNLAGADVNCKGSLVSPLLFATGQGGYTDLIPSLLKAGADPNSPDDLGWLPIERAALRKCREEVNVVAIDFTNSRSP</sequence>
<dbReference type="InterPro" id="IPR036770">
    <property type="entry name" value="Ankyrin_rpt-contain_sf"/>
</dbReference>
<reference evidence="2" key="2">
    <citation type="submission" date="2021-12" db="EMBL/GenBank/DDBJ databases">
        <title>Resequencing data analysis of finger millet.</title>
        <authorList>
            <person name="Hatakeyama M."/>
            <person name="Aluri S."/>
            <person name="Balachadran M.T."/>
            <person name="Sivarajan S.R."/>
            <person name="Poveda L."/>
            <person name="Shimizu-Inatsugi R."/>
            <person name="Schlapbach R."/>
            <person name="Sreeman S.M."/>
            <person name="Shimizu K.K."/>
        </authorList>
    </citation>
    <scope>NUCLEOTIDE SEQUENCE</scope>
</reference>
<organism evidence="2 3">
    <name type="scientific">Eleusine coracana subsp. coracana</name>
    <dbReference type="NCBI Taxonomy" id="191504"/>
    <lineage>
        <taxon>Eukaryota</taxon>
        <taxon>Viridiplantae</taxon>
        <taxon>Streptophyta</taxon>
        <taxon>Embryophyta</taxon>
        <taxon>Tracheophyta</taxon>
        <taxon>Spermatophyta</taxon>
        <taxon>Magnoliopsida</taxon>
        <taxon>Liliopsida</taxon>
        <taxon>Poales</taxon>
        <taxon>Poaceae</taxon>
        <taxon>PACMAD clade</taxon>
        <taxon>Chloridoideae</taxon>
        <taxon>Cynodonteae</taxon>
        <taxon>Eleusininae</taxon>
        <taxon>Eleusine</taxon>
    </lineage>
</organism>
<name>A0AAV5FKL2_ELECO</name>
<keyword evidence="3" id="KW-1185">Reference proteome</keyword>
<dbReference type="AlphaFoldDB" id="A0AAV5FKL2"/>
<evidence type="ECO:0000313" key="2">
    <source>
        <dbReference type="EMBL" id="GJN34990.1"/>
    </source>
</evidence>
<evidence type="ECO:0000256" key="1">
    <source>
        <dbReference type="PROSITE-ProRule" id="PRU00023"/>
    </source>
</evidence>
<dbReference type="Gene3D" id="1.25.40.20">
    <property type="entry name" value="Ankyrin repeat-containing domain"/>
    <property type="match status" value="2"/>
</dbReference>
<dbReference type="PROSITE" id="PS50088">
    <property type="entry name" value="ANK_REPEAT"/>
    <property type="match status" value="1"/>
</dbReference>
<dbReference type="SUPFAM" id="SSF48403">
    <property type="entry name" value="Ankyrin repeat"/>
    <property type="match status" value="1"/>
</dbReference>
<keyword evidence="1" id="KW-0040">ANK repeat</keyword>
<protein>
    <submittedName>
        <fullName evidence="2">Uncharacterized protein</fullName>
    </submittedName>
</protein>
<dbReference type="EMBL" id="BQKI01000086">
    <property type="protein sequence ID" value="GJN34990.1"/>
    <property type="molecule type" value="Genomic_DNA"/>
</dbReference>
<accession>A0AAV5FKL2</accession>
<dbReference type="InterPro" id="IPR051616">
    <property type="entry name" value="Cul2-RING_E3_ligase_SR"/>
</dbReference>
<comment type="caution">
    <text evidence="2">The sequence shown here is derived from an EMBL/GenBank/DDBJ whole genome shotgun (WGS) entry which is preliminary data.</text>
</comment>
<evidence type="ECO:0000313" key="3">
    <source>
        <dbReference type="Proteomes" id="UP001054889"/>
    </source>
</evidence>